<evidence type="ECO:0000259" key="2">
    <source>
        <dbReference type="Pfam" id="PF08123"/>
    </source>
</evidence>
<reference evidence="3" key="1">
    <citation type="journal article" date="2014" name="Int. J. Syst. Evol. Microbiol.">
        <title>Complete genome sequence of Corynebacterium casei LMG S-19264T (=DSM 44701T), isolated from a smear-ripened cheese.</title>
        <authorList>
            <consortium name="US DOE Joint Genome Institute (JGI-PGF)"/>
            <person name="Walter F."/>
            <person name="Albersmeier A."/>
            <person name="Kalinowski J."/>
            <person name="Ruckert C."/>
        </authorList>
    </citation>
    <scope>NUCLEOTIDE SEQUENCE</scope>
    <source>
        <strain evidence="3">CGMCC 4.3508</strain>
    </source>
</reference>
<feature type="compositionally biased region" description="Basic and acidic residues" evidence="1">
    <location>
        <begin position="28"/>
        <end position="48"/>
    </location>
</feature>
<dbReference type="SUPFAM" id="SSF53335">
    <property type="entry name" value="S-adenosyl-L-methionine-dependent methyltransferases"/>
    <property type="match status" value="1"/>
</dbReference>
<sequence length="323" mass="35054">MRALMADTVDALREQLVRRAAPALARRHSGEKLRRGNDSLEGGGDRAGEASVADVATSRADGAEPGHLHTSAVRVSQDADPTFLDIRERLFVRGDAAARTAWGRELMELTELGYGRQADHHLEQVLGLPEYRYHETRGADRPVAPFEGLSAELAGRPGVHAPEPSRMVYLSPVAKALNLTPDDVVYDIGSGLGKAGLFFGGFTPAKRVVGLEIEPAYAMFADRRARELGLSHVSFANRDALEADISDGTAFYFYNPFGSTPDRDAVGMLADRFAELGSAKDIQIAVKGKPLQTRLDETGVFSAETVLEDPAVWKVFRSHQDPS</sequence>
<dbReference type="Pfam" id="PF08123">
    <property type="entry name" value="DOT1"/>
    <property type="match status" value="1"/>
</dbReference>
<feature type="region of interest" description="Disordered" evidence="1">
    <location>
        <begin position="23"/>
        <end position="50"/>
    </location>
</feature>
<comment type="caution">
    <text evidence="3">The sequence shown here is derived from an EMBL/GenBank/DDBJ whole genome shotgun (WGS) entry which is preliminary data.</text>
</comment>
<dbReference type="InterPro" id="IPR025789">
    <property type="entry name" value="DOT1_dom"/>
</dbReference>
<reference evidence="3" key="2">
    <citation type="submission" date="2020-09" db="EMBL/GenBank/DDBJ databases">
        <authorList>
            <person name="Sun Q."/>
            <person name="Zhou Y."/>
        </authorList>
    </citation>
    <scope>NUCLEOTIDE SEQUENCE</scope>
    <source>
        <strain evidence="3">CGMCC 4.3508</strain>
    </source>
</reference>
<dbReference type="AlphaFoldDB" id="A0A917VY69"/>
<dbReference type="InterPro" id="IPR029063">
    <property type="entry name" value="SAM-dependent_MTases_sf"/>
</dbReference>
<feature type="domain" description="DOT1" evidence="2">
    <location>
        <begin position="169"/>
        <end position="228"/>
    </location>
</feature>
<accession>A0A917VY69</accession>
<gene>
    <name evidence="3" type="ORF">GCM10011588_68940</name>
</gene>
<evidence type="ECO:0000313" key="4">
    <source>
        <dbReference type="Proteomes" id="UP000638263"/>
    </source>
</evidence>
<organism evidence="3 4">
    <name type="scientific">Nocardia jinanensis</name>
    <dbReference type="NCBI Taxonomy" id="382504"/>
    <lineage>
        <taxon>Bacteria</taxon>
        <taxon>Bacillati</taxon>
        <taxon>Actinomycetota</taxon>
        <taxon>Actinomycetes</taxon>
        <taxon>Mycobacteriales</taxon>
        <taxon>Nocardiaceae</taxon>
        <taxon>Nocardia</taxon>
    </lineage>
</organism>
<dbReference type="GO" id="GO:0031151">
    <property type="term" value="F:histone H3K79 methyltransferase activity"/>
    <property type="evidence" value="ECO:0007669"/>
    <property type="project" value="InterPro"/>
</dbReference>
<proteinExistence type="predicted"/>
<name>A0A917VY69_9NOCA</name>
<protein>
    <recommendedName>
        <fullName evidence="2">DOT1 domain-containing protein</fullName>
    </recommendedName>
</protein>
<dbReference type="Proteomes" id="UP000638263">
    <property type="component" value="Unassembled WGS sequence"/>
</dbReference>
<keyword evidence="4" id="KW-1185">Reference proteome</keyword>
<dbReference type="Gene3D" id="3.40.50.150">
    <property type="entry name" value="Vaccinia Virus protein VP39"/>
    <property type="match status" value="1"/>
</dbReference>
<evidence type="ECO:0000256" key="1">
    <source>
        <dbReference type="SAM" id="MobiDB-lite"/>
    </source>
</evidence>
<dbReference type="CDD" id="cd02440">
    <property type="entry name" value="AdoMet_MTases"/>
    <property type="match status" value="1"/>
</dbReference>
<dbReference type="EMBL" id="BMMH01000036">
    <property type="protein sequence ID" value="GGL44408.1"/>
    <property type="molecule type" value="Genomic_DNA"/>
</dbReference>
<evidence type="ECO:0000313" key="3">
    <source>
        <dbReference type="EMBL" id="GGL44408.1"/>
    </source>
</evidence>